<dbReference type="EMBL" id="BK015711">
    <property type="protein sequence ID" value="DAE21320.1"/>
    <property type="molecule type" value="Genomic_DNA"/>
</dbReference>
<evidence type="ECO:0000313" key="1">
    <source>
        <dbReference type="EMBL" id="DAE21320.1"/>
    </source>
</evidence>
<sequence>MIKVTVGNNVKRESVIIDESTTLRACLEANGVDYTRGVMHLDGSSLNPGDLDKTFAQFGITEKCFLLNVVKADNA</sequence>
<proteinExistence type="predicted"/>
<accession>A0A8S5QQG4</accession>
<reference evidence="1" key="1">
    <citation type="journal article" date="2021" name="Proc. Natl. Acad. Sci. U.S.A.">
        <title>A Catalog of Tens of Thousands of Viruses from Human Metagenomes Reveals Hidden Associations with Chronic Diseases.</title>
        <authorList>
            <person name="Tisza M.J."/>
            <person name="Buck C.B."/>
        </authorList>
    </citation>
    <scope>NUCLEOTIDE SEQUENCE</scope>
    <source>
        <strain evidence="1">CtE6L85</strain>
    </source>
</reference>
<name>A0A8S5QQG4_9CAUD</name>
<organism evidence="1">
    <name type="scientific">Siphoviridae sp. ctE6L85</name>
    <dbReference type="NCBI Taxonomy" id="2826202"/>
    <lineage>
        <taxon>Viruses</taxon>
        <taxon>Duplodnaviria</taxon>
        <taxon>Heunggongvirae</taxon>
        <taxon>Uroviricota</taxon>
        <taxon>Caudoviricetes</taxon>
    </lineage>
</organism>
<protein>
    <submittedName>
        <fullName evidence="1">Uncharacterized protein</fullName>
    </submittedName>
</protein>